<evidence type="ECO:0000313" key="2">
    <source>
        <dbReference type="EMBL" id="PPC74640.1"/>
    </source>
</evidence>
<dbReference type="PANTHER" id="PTHR12526">
    <property type="entry name" value="GLYCOSYLTRANSFERASE"/>
    <property type="match status" value="1"/>
</dbReference>
<comment type="caution">
    <text evidence="2">The sequence shown here is derived from an EMBL/GenBank/DDBJ whole genome shotgun (WGS) entry which is preliminary data.</text>
</comment>
<evidence type="ECO:0000313" key="3">
    <source>
        <dbReference type="Proteomes" id="UP000238196"/>
    </source>
</evidence>
<organism evidence="2 3">
    <name type="scientific">Proteobacteria bacterium 228</name>
    <dbReference type="NCBI Taxonomy" id="2083153"/>
    <lineage>
        <taxon>Bacteria</taxon>
        <taxon>Pseudomonadati</taxon>
        <taxon>Pseudomonadota</taxon>
    </lineage>
</organism>
<proteinExistence type="predicted"/>
<dbReference type="OrthoDB" id="5123492at2"/>
<dbReference type="GO" id="GO:0016757">
    <property type="term" value="F:glycosyltransferase activity"/>
    <property type="evidence" value="ECO:0007669"/>
    <property type="project" value="InterPro"/>
</dbReference>
<dbReference type="SUPFAM" id="SSF53756">
    <property type="entry name" value="UDP-Glycosyltransferase/glycogen phosphorylase"/>
    <property type="match status" value="1"/>
</dbReference>
<dbReference type="InterPro" id="IPR001296">
    <property type="entry name" value="Glyco_trans_1"/>
</dbReference>
<dbReference type="Proteomes" id="UP000238196">
    <property type="component" value="Unassembled WGS sequence"/>
</dbReference>
<evidence type="ECO:0000259" key="1">
    <source>
        <dbReference type="Pfam" id="PF00534"/>
    </source>
</evidence>
<dbReference type="Gene3D" id="3.40.50.11090">
    <property type="match status" value="1"/>
</dbReference>
<sequence>MLMASILFVLPVGGYSGGANSVVQETKGLNRVGQRASIAVDEKNIDSFKRCYSTEFDIISNLVCFKDYNDLLNKIRNYDVVVATVGTQATNVFSMVRNHNSNNHKKITLAYYIQDYEPLFFEKDTPEWQKTRASYDEASDVICFAKTDWICNIVQKNHNVSVKRVLPSIDHDCYIPSAEQSSKITISAMIRPGTPRRAPHRTARILNILSSKYKKSHNVNVVSFGCQKETLQENGIILDPAISHQGQLTREQVAQVLRESSLFLDLSDFQAFGRTGIESMACGAVPVMPVFGGAQEFVVDKQNGYLVDPRFDSSIINAIDDYLALTEKRKRVMRNDALNKAAEFSIHRAALSMSCVLTQ</sequence>
<keyword evidence="2" id="KW-0808">Transferase</keyword>
<dbReference type="EMBL" id="PRLP01000143">
    <property type="protein sequence ID" value="PPC74640.1"/>
    <property type="molecule type" value="Genomic_DNA"/>
</dbReference>
<accession>A0A2S5KIN7</accession>
<feature type="domain" description="Glycosyl transferase family 1" evidence="1">
    <location>
        <begin position="240"/>
        <end position="335"/>
    </location>
</feature>
<dbReference type="AlphaFoldDB" id="A0A2S5KIN7"/>
<dbReference type="Gene3D" id="3.40.50.2000">
    <property type="entry name" value="Glycogen Phosphorylase B"/>
    <property type="match status" value="1"/>
</dbReference>
<reference evidence="2 3" key="1">
    <citation type="submission" date="2018-02" db="EMBL/GenBank/DDBJ databases">
        <title>novel marine gammaproteobacteria from coastal saline agro ecosystem.</title>
        <authorList>
            <person name="Krishnan R."/>
            <person name="Ramesh Kumar N."/>
        </authorList>
    </citation>
    <scope>NUCLEOTIDE SEQUENCE [LARGE SCALE GENOMIC DNA]</scope>
    <source>
        <strain evidence="2 3">228</strain>
    </source>
</reference>
<gene>
    <name evidence="2" type="ORF">C4K68_25340</name>
</gene>
<name>A0A2S5KIN7_9PROT</name>
<dbReference type="CDD" id="cd03801">
    <property type="entry name" value="GT4_PimA-like"/>
    <property type="match status" value="1"/>
</dbReference>
<protein>
    <submittedName>
        <fullName evidence="2">Glycosyl transferase</fullName>
    </submittedName>
</protein>
<dbReference type="Pfam" id="PF00534">
    <property type="entry name" value="Glycos_transf_1"/>
    <property type="match status" value="1"/>
</dbReference>